<dbReference type="EMBL" id="CP043626">
    <property type="protein sequence ID" value="QEY76014.1"/>
    <property type="molecule type" value="Genomic_DNA"/>
</dbReference>
<accession>A0A9X7R7V6</accession>
<protein>
    <submittedName>
        <fullName evidence="1">Uncharacterized protein</fullName>
    </submittedName>
</protein>
<dbReference type="Proteomes" id="UP000326659">
    <property type="component" value="Chromosome"/>
</dbReference>
<name>A0A9X7R7V6_PSEDE</name>
<reference evidence="1 2" key="1">
    <citation type="submission" date="2019-09" db="EMBL/GenBank/DDBJ databases">
        <title>Prosopis cineraria nodule microbiome.</title>
        <authorList>
            <person name="Chaluvadi S.R."/>
            <person name="Ali R."/>
            <person name="Wang X."/>
        </authorList>
    </citation>
    <scope>NUCLEOTIDE SEQUENCE [LARGE SCALE GENOMIC DNA]</scope>
    <source>
        <strain evidence="1 2">BG1</strain>
    </source>
</reference>
<gene>
    <name evidence="1" type="ORF">F1C79_16560</name>
</gene>
<proteinExistence type="predicted"/>
<dbReference type="KEGG" id="pden:F1C79_16560"/>
<dbReference type="OrthoDB" id="6040661at2"/>
<dbReference type="AlphaFoldDB" id="A0A9X7R7V6"/>
<evidence type="ECO:0000313" key="2">
    <source>
        <dbReference type="Proteomes" id="UP000326659"/>
    </source>
</evidence>
<evidence type="ECO:0000313" key="1">
    <source>
        <dbReference type="EMBL" id="QEY76014.1"/>
    </source>
</evidence>
<keyword evidence="2" id="KW-1185">Reference proteome</keyword>
<sequence length="260" mass="28906">MDMYGITPYLERAKAFKDSADEHALRYAALELRFCMEMIVYRQLQQYGDVFPGSMIGVWKPDQLLKLLASFDPVASMGGELAFASLTEDGSVPNEWMPLGKSRTIPWKQFRKLYNKLGSYLHAPAPRQAGVEYKPLTRESFGEVIAVLEDVMSATLIMAVKAVISAKCSCGTSVYVGQSEFDDGELVVCTNTKCNSLYAKAVNEKGEQILDRIKVMALTCQGCQAKVPFPPERIWAPIRCPGCSRTHRLNLAFTTVQPAE</sequence>
<organism evidence="1 2">
    <name type="scientific">Pseudomonas denitrificans</name>
    <dbReference type="NCBI Taxonomy" id="43306"/>
    <lineage>
        <taxon>Bacteria</taxon>
        <taxon>Pseudomonadati</taxon>
        <taxon>Pseudomonadota</taxon>
        <taxon>Gammaproteobacteria</taxon>
        <taxon>Pseudomonadales</taxon>
        <taxon>Pseudomonadaceae</taxon>
        <taxon>Halopseudomonas</taxon>
    </lineage>
</organism>